<proteinExistence type="predicted"/>
<dbReference type="SUPFAM" id="SSF53756">
    <property type="entry name" value="UDP-Glycosyltransferase/glycogen phosphorylase"/>
    <property type="match status" value="1"/>
</dbReference>
<dbReference type="PANTHER" id="PTHR12526:SF590">
    <property type="entry name" value="ALPHA-MALTOSE-1-PHOSPHATE SYNTHASE"/>
    <property type="match status" value="1"/>
</dbReference>
<organism evidence="1 2">
    <name type="scientific">Myxacorys almedinensis A</name>
    <dbReference type="NCBI Taxonomy" id="2690445"/>
    <lineage>
        <taxon>Bacteria</taxon>
        <taxon>Bacillati</taxon>
        <taxon>Cyanobacteriota</taxon>
        <taxon>Cyanophyceae</taxon>
        <taxon>Leptolyngbyales</taxon>
        <taxon>Leptolyngbyaceae</taxon>
        <taxon>Myxacorys</taxon>
        <taxon>Myxacorys almedinensis</taxon>
    </lineage>
</organism>
<evidence type="ECO:0000313" key="2">
    <source>
        <dbReference type="Proteomes" id="UP000646053"/>
    </source>
</evidence>
<accession>A0A8J7Z5E3</accession>
<evidence type="ECO:0000313" key="1">
    <source>
        <dbReference type="EMBL" id="NDJ18481.1"/>
    </source>
</evidence>
<dbReference type="AlphaFoldDB" id="A0A8J7Z5E3"/>
<keyword evidence="2" id="KW-1185">Reference proteome</keyword>
<dbReference type="GO" id="GO:0016757">
    <property type="term" value="F:glycosyltransferase activity"/>
    <property type="evidence" value="ECO:0007669"/>
    <property type="project" value="TreeGrafter"/>
</dbReference>
<dbReference type="EMBL" id="WVIE01000016">
    <property type="protein sequence ID" value="NDJ18481.1"/>
    <property type="molecule type" value="Genomic_DNA"/>
</dbReference>
<dbReference type="Pfam" id="PF13692">
    <property type="entry name" value="Glyco_trans_1_4"/>
    <property type="match status" value="1"/>
</dbReference>
<protein>
    <submittedName>
        <fullName evidence="1">Glycosyltransferase</fullName>
    </submittedName>
</protein>
<dbReference type="Gene3D" id="3.40.50.2000">
    <property type="entry name" value="Glycogen Phosphorylase B"/>
    <property type="match status" value="1"/>
</dbReference>
<dbReference type="Proteomes" id="UP000646053">
    <property type="component" value="Unassembled WGS sequence"/>
</dbReference>
<comment type="caution">
    <text evidence="1">The sequence shown here is derived from an EMBL/GenBank/DDBJ whole genome shotgun (WGS) entry which is preliminary data.</text>
</comment>
<name>A0A8J7Z5E3_9CYAN</name>
<sequence length="377" mass="42114">MRYHIVLNHPFELDKIAQDADNDRRPRHCMSDSALLLDATIHLPGHDPVSIADKVCSKLVGRPQDWALARRLAPQLTRDDVVFCIGETVGYAIAFLRDPKNAPKLVVFMHNPDRPRARLALKTFGLKHRIDVFMTNTACKAEFLKDYLQLPPERVSLFLEQHTDIRFFTPSQSLSTEKKRPLIGSGGLESRDYHTLAAAVQDLDVDVRVSAVSPDAKASSRVMPSVLPSNMVCRYHDFRELRQLYRDSDVVVISLQDHNYQAGLTTLFEAFACRRPVIMTRTPGLVEDLIDQGYMIGVKPNDPTGMKAAIADLLDHPEKAEALAQKGYDFVMNQHNHNVFIHAFANALTSRFGVPSRSSVAPVEIPALGKIATAVES</sequence>
<dbReference type="PANTHER" id="PTHR12526">
    <property type="entry name" value="GLYCOSYLTRANSFERASE"/>
    <property type="match status" value="1"/>
</dbReference>
<dbReference type="RefSeq" id="WP_162424006.1">
    <property type="nucleotide sequence ID" value="NZ_WVIE01000016.1"/>
</dbReference>
<gene>
    <name evidence="1" type="ORF">GS601_14460</name>
</gene>
<reference evidence="1" key="1">
    <citation type="submission" date="2019-12" db="EMBL/GenBank/DDBJ databases">
        <title>High-Quality draft genome sequences of three cyanobacteria isolated from the limestone walls of the Old Cathedral of Coimbra.</title>
        <authorList>
            <person name="Tiago I."/>
            <person name="Soares F."/>
            <person name="Portugal A."/>
        </authorList>
    </citation>
    <scope>NUCLEOTIDE SEQUENCE</scope>
    <source>
        <strain evidence="1">A</strain>
    </source>
</reference>